<feature type="repeat" description="PPR" evidence="6">
    <location>
        <begin position="609"/>
        <end position="643"/>
    </location>
</feature>
<evidence type="ECO:0000256" key="4">
    <source>
        <dbReference type="ARBA" id="ARBA00022946"/>
    </source>
</evidence>
<dbReference type="PANTHER" id="PTHR45717">
    <property type="entry name" value="OS12G0527900 PROTEIN"/>
    <property type="match status" value="1"/>
</dbReference>
<reference evidence="8 10" key="1">
    <citation type="submission" date="2019-01" db="EMBL/GenBank/DDBJ databases">
        <title>Sequencing of cultivated peanut Arachis hypogaea provides insights into genome evolution and oil improvement.</title>
        <authorList>
            <person name="Chen X."/>
        </authorList>
    </citation>
    <scope>NUCLEOTIDE SEQUENCE [LARGE SCALE GENOMIC DNA]</scope>
    <source>
        <strain evidence="10">cv. Fuhuasheng</strain>
        <strain evidence="8">GDAAS-fuhuasheng2018</strain>
        <tissue evidence="8">Leaves</tissue>
    </source>
</reference>
<evidence type="ECO:0000313" key="10">
    <source>
        <dbReference type="Proteomes" id="UP000289738"/>
    </source>
</evidence>
<dbReference type="PANTHER" id="PTHR45717:SF15">
    <property type="entry name" value="AGL218WP"/>
    <property type="match status" value="1"/>
</dbReference>
<evidence type="ECO:0000256" key="1">
    <source>
        <dbReference type="ARBA" id="ARBA00004173"/>
    </source>
</evidence>
<organism evidence="8 10">
    <name type="scientific">Arachis hypogaea</name>
    <name type="common">Peanut</name>
    <dbReference type="NCBI Taxonomy" id="3818"/>
    <lineage>
        <taxon>Eukaryota</taxon>
        <taxon>Viridiplantae</taxon>
        <taxon>Streptophyta</taxon>
        <taxon>Embryophyta</taxon>
        <taxon>Tracheophyta</taxon>
        <taxon>Spermatophyta</taxon>
        <taxon>Magnoliopsida</taxon>
        <taxon>eudicotyledons</taxon>
        <taxon>Gunneridae</taxon>
        <taxon>Pentapetalae</taxon>
        <taxon>rosids</taxon>
        <taxon>fabids</taxon>
        <taxon>Fabales</taxon>
        <taxon>Fabaceae</taxon>
        <taxon>Papilionoideae</taxon>
        <taxon>50 kb inversion clade</taxon>
        <taxon>dalbergioids sensu lato</taxon>
        <taxon>Dalbergieae</taxon>
        <taxon>Pterocarpus clade</taxon>
        <taxon>Arachis</taxon>
    </lineage>
</organism>
<dbReference type="GO" id="GO:0003729">
    <property type="term" value="F:mRNA binding"/>
    <property type="evidence" value="ECO:0007669"/>
    <property type="project" value="UniProtKB-ARBA"/>
</dbReference>
<dbReference type="AlphaFoldDB" id="A0A445EDI2"/>
<comment type="caution">
    <text evidence="8">The sequence shown here is derived from an EMBL/GenBank/DDBJ whole genome shotgun (WGS) entry which is preliminary data.</text>
</comment>
<dbReference type="InterPro" id="IPR011990">
    <property type="entry name" value="TPR-like_helical_dom_sf"/>
</dbReference>
<dbReference type="Gene3D" id="1.25.40.10">
    <property type="entry name" value="Tetratricopeptide repeat domain"/>
    <property type="match status" value="3"/>
</dbReference>
<dbReference type="GO" id="GO:0005739">
    <property type="term" value="C:mitochondrion"/>
    <property type="evidence" value="ECO:0007669"/>
    <property type="project" value="UniProtKB-SubCell"/>
</dbReference>
<dbReference type="InterPro" id="IPR002885">
    <property type="entry name" value="PPR_rpt"/>
</dbReference>
<accession>A0A445EDI2</accession>
<proteinExistence type="inferred from homology"/>
<dbReference type="Proteomes" id="UP000289738">
    <property type="component" value="Chromosome A02"/>
</dbReference>
<evidence type="ECO:0000256" key="3">
    <source>
        <dbReference type="ARBA" id="ARBA00022737"/>
    </source>
</evidence>
<keyword evidence="3" id="KW-0677">Repeat</keyword>
<feature type="repeat" description="PPR" evidence="6">
    <location>
        <begin position="680"/>
        <end position="714"/>
    </location>
</feature>
<sequence length="771" mass="87329">MESWCMVMVVSQTVWEWEGKWRYSSLQKKKRKTLISYPRKPRRPHTIKNLTHSSLTHDARTSLLPTSLTAPVTSNRTAANGGRLSFLRADSLRSPSSVLAPPCCVLRPSLHPLIASSVSAPLQVVLVLPLRFRLKLRSCSVAYSASASGLSFQELCTFLNLHSSTMWALRRASIRLSLRSQGFSLGASTAIKLMPAAVEDGAGISGSFQITRSKVLSTMTCYHAGHSSPKFTMSRRELSSQADANSTNNDDDLDEALSYELQTQGINDEVETDFGDDDEDFKKSHDEMELSDIEIDPKKSPRSKRLSKIFTAIIKAPGLSVRSALDKWIEEGKDISRQEISLALVNLRRRKMYGRALQLFEWLELNKKLEFLEQDYASRLDLIAKLRGLPMAEKFIDSVPKSFRRELLYRTLLANYVSQNKLNKAEATFNRMKDLDLPRTTFACNQMLLLYKRVDKKKIADVLLLMENENVKPSTLTYKILIDTKGSNDIAGMEEIVETMKTEGIEPDLQTQAALARHYISAGLNERAEAILKEMEGENVKKKQWVCPTLLCLYAKLGKADEVERIWKVCESSPRIEDCMSAVEAWGALNKIDKAEEIFEFMSKKWKLSSGNYNVLLKVYLNHNMLLKGKDLVKRMLDSGCKLNLLTYNALVKLHVQAGEVEKANTLLQTAIQQNRNKPLFDTFMAIMEEYAKSGDIHNAEKIFYQMRKAGYISRFTQYQVLIQAYINAKQPAYGISERMKADNIFPNKAMSKQLVQMNPFEKTAVLALLD</sequence>
<evidence type="ECO:0000313" key="9">
    <source>
        <dbReference type="EMBL" id="RYR73473.1"/>
    </source>
</evidence>
<protein>
    <recommendedName>
        <fullName evidence="11">Pentacotripeptide-repeat region of PRORP domain-containing protein</fullName>
    </recommendedName>
</protein>
<name>A0A445EDI2_ARAHY</name>
<dbReference type="Pfam" id="PF01535">
    <property type="entry name" value="PPR"/>
    <property type="match status" value="1"/>
</dbReference>
<dbReference type="PROSITE" id="PS51375">
    <property type="entry name" value="PPR"/>
    <property type="match status" value="2"/>
</dbReference>
<dbReference type="Pfam" id="PF13812">
    <property type="entry name" value="PPR_3"/>
    <property type="match status" value="3"/>
</dbReference>
<feature type="compositionally biased region" description="Polar residues" evidence="7">
    <location>
        <begin position="239"/>
        <end position="248"/>
    </location>
</feature>
<evidence type="ECO:0000313" key="8">
    <source>
        <dbReference type="EMBL" id="RYR73468.1"/>
    </source>
</evidence>
<dbReference type="EMBL" id="SDMP01000002">
    <property type="protein sequence ID" value="RYR73468.1"/>
    <property type="molecule type" value="Genomic_DNA"/>
</dbReference>
<gene>
    <name evidence="8" type="ORF">Ahy_A02g007817</name>
    <name evidence="9" type="ORF">Ahy_A02g007823</name>
</gene>
<evidence type="ECO:0008006" key="11">
    <source>
        <dbReference type="Google" id="ProtNLM"/>
    </source>
</evidence>
<keyword evidence="4" id="KW-0809">Transit peptide</keyword>
<feature type="region of interest" description="Disordered" evidence="7">
    <location>
        <begin position="232"/>
        <end position="252"/>
    </location>
</feature>
<keyword evidence="5" id="KW-0496">Mitochondrion</keyword>
<dbReference type="NCBIfam" id="TIGR00756">
    <property type="entry name" value="PPR"/>
    <property type="match status" value="1"/>
</dbReference>
<dbReference type="EMBL" id="SDMP01000002">
    <property type="protein sequence ID" value="RYR73473.1"/>
    <property type="molecule type" value="Genomic_DNA"/>
</dbReference>
<comment type="similarity">
    <text evidence="2">Belongs to the PPR family. P subfamily.</text>
</comment>
<evidence type="ECO:0000256" key="5">
    <source>
        <dbReference type="ARBA" id="ARBA00023128"/>
    </source>
</evidence>
<keyword evidence="10" id="KW-1185">Reference proteome</keyword>
<evidence type="ECO:0000256" key="2">
    <source>
        <dbReference type="ARBA" id="ARBA00007626"/>
    </source>
</evidence>
<dbReference type="FunFam" id="1.25.40.10:FF:000394">
    <property type="entry name" value="Pentatricopeptide repeat-containing protein, mitochondrial"/>
    <property type="match status" value="1"/>
</dbReference>
<evidence type="ECO:0000256" key="6">
    <source>
        <dbReference type="PROSITE-ProRule" id="PRU00708"/>
    </source>
</evidence>
<comment type="subcellular location">
    <subcellularLocation>
        <location evidence="1">Mitochondrion</location>
    </subcellularLocation>
</comment>
<evidence type="ECO:0000256" key="7">
    <source>
        <dbReference type="SAM" id="MobiDB-lite"/>
    </source>
</evidence>